<accession>A0A7C9CZF8</accession>
<name>A0A7C9CZF8_OPUST</name>
<dbReference type="Gene3D" id="3.40.50.1820">
    <property type="entry name" value="alpha/beta hydrolase"/>
    <property type="match status" value="1"/>
</dbReference>
<dbReference type="EMBL" id="GISG01060091">
    <property type="protein sequence ID" value="MBA4627084.1"/>
    <property type="molecule type" value="Transcribed_RNA"/>
</dbReference>
<reference evidence="2" key="1">
    <citation type="journal article" date="2013" name="J. Plant Res.">
        <title>Effect of fungi and light on seed germination of three Opuntia species from semiarid lands of central Mexico.</title>
        <authorList>
            <person name="Delgado-Sanchez P."/>
            <person name="Jimenez-Bremont J.F."/>
            <person name="Guerrero-Gonzalez Mde L."/>
            <person name="Flores J."/>
        </authorList>
    </citation>
    <scope>NUCLEOTIDE SEQUENCE</scope>
    <source>
        <tissue evidence="2">Cladode</tissue>
    </source>
</reference>
<dbReference type="PANTHER" id="PTHR43139">
    <property type="entry name" value="SI:DKEY-122A22.2"/>
    <property type="match status" value="1"/>
</dbReference>
<evidence type="ECO:0000313" key="2">
    <source>
        <dbReference type="EMBL" id="MBA4627084.1"/>
    </source>
</evidence>
<dbReference type="PANTHER" id="PTHR43139:SF61">
    <property type="entry name" value="ALPHA_BETA-HYDROLASES SUPERFAMILY PROTEIN"/>
    <property type="match status" value="1"/>
</dbReference>
<evidence type="ECO:0000259" key="1">
    <source>
        <dbReference type="Pfam" id="PF00561"/>
    </source>
</evidence>
<dbReference type="AlphaFoldDB" id="A0A7C9CZF8"/>
<reference evidence="2" key="2">
    <citation type="submission" date="2020-07" db="EMBL/GenBank/DDBJ databases">
        <authorList>
            <person name="Vera ALvarez R."/>
            <person name="Arias-Moreno D.M."/>
            <person name="Jimenez-Jacinto V."/>
            <person name="Jimenez-Bremont J.F."/>
            <person name="Swaminathan K."/>
            <person name="Moose S.P."/>
            <person name="Guerrero-Gonzalez M.L."/>
            <person name="Marino-Ramirez L."/>
            <person name="Landsman D."/>
            <person name="Rodriguez-Kessler M."/>
            <person name="Delgado-Sanchez P."/>
        </authorList>
    </citation>
    <scope>NUCLEOTIDE SEQUENCE</scope>
    <source>
        <tissue evidence="2">Cladode</tissue>
    </source>
</reference>
<protein>
    <recommendedName>
        <fullName evidence="1">AB hydrolase-1 domain-containing protein</fullName>
    </recommendedName>
</protein>
<dbReference type="InterPro" id="IPR000073">
    <property type="entry name" value="AB_hydrolase_1"/>
</dbReference>
<dbReference type="SUPFAM" id="SSF53474">
    <property type="entry name" value="alpha/beta-Hydrolases"/>
    <property type="match status" value="1"/>
</dbReference>
<feature type="domain" description="AB hydrolase-1" evidence="1">
    <location>
        <begin position="48"/>
        <end position="155"/>
    </location>
</feature>
<dbReference type="Pfam" id="PF00561">
    <property type="entry name" value="Abhydrolase_1"/>
    <property type="match status" value="1"/>
</dbReference>
<sequence>MVNFLGWYMSMLHKTVKLSGMQPKAVEIEPGTVVNFWVPSKPSEKPKPILVLVHGFAADGILTWQFQVLSSSLRKKYDLYVPDLLFFGGSYTSRGERSTRFQADCIAAGLRRLGVERCIVVGFSYGGFVGFQMAQHHSDLVGSMVVSGSTLALTQSISSKALERLGFASWSELLLPTSAQGVKVLVEHGSYKLHKLIPRYLCKDFLEVFPLFSF</sequence>
<dbReference type="InterPro" id="IPR052370">
    <property type="entry name" value="Meta-cleavage_hydrolase"/>
</dbReference>
<dbReference type="InterPro" id="IPR029058">
    <property type="entry name" value="AB_hydrolase_fold"/>
</dbReference>
<proteinExistence type="predicted"/>
<organism evidence="2">
    <name type="scientific">Opuntia streptacantha</name>
    <name type="common">Prickly pear cactus</name>
    <name type="synonym">Opuntia cardona</name>
    <dbReference type="NCBI Taxonomy" id="393608"/>
    <lineage>
        <taxon>Eukaryota</taxon>
        <taxon>Viridiplantae</taxon>
        <taxon>Streptophyta</taxon>
        <taxon>Embryophyta</taxon>
        <taxon>Tracheophyta</taxon>
        <taxon>Spermatophyta</taxon>
        <taxon>Magnoliopsida</taxon>
        <taxon>eudicotyledons</taxon>
        <taxon>Gunneridae</taxon>
        <taxon>Pentapetalae</taxon>
        <taxon>Caryophyllales</taxon>
        <taxon>Cactineae</taxon>
        <taxon>Cactaceae</taxon>
        <taxon>Opuntioideae</taxon>
        <taxon>Opuntia</taxon>
    </lineage>
</organism>